<dbReference type="Pfam" id="PF20243">
    <property type="entry name" value="MbnP"/>
    <property type="match status" value="1"/>
</dbReference>
<accession>A0A951IW71</accession>
<evidence type="ECO:0000313" key="2">
    <source>
        <dbReference type="EMBL" id="MBW3466831.1"/>
    </source>
</evidence>
<evidence type="ECO:0000259" key="1">
    <source>
        <dbReference type="Pfam" id="PF20243"/>
    </source>
</evidence>
<proteinExistence type="predicted"/>
<sequence length="271" mass="30405">MLLLFVVVLFSCQESENPTINEKGEMIVKFDNYVGNQTMILDELGSTNYRYTTAKGQEFNITRFGYYISHVKLSGPNGEVFVDEMNATADASQIKGYYRVVQGEPDTYNIHLKDVPAGQYNKITFTLGVREDGIQEGAVGGILDRAAGGWFWNWNSGFIHYLFEGHSPSSPVVQGDITNRVRLHIGGWKNIPSENEDPQRFFDNNVEISLDFDATVRVSESLRPSPHIHMNLLKVIGDADFEMENNIHSPAAGKPFSQRLAGAFIVDHTHQ</sequence>
<gene>
    <name evidence="2" type="ORF">EGN73_03250</name>
</gene>
<organism evidence="2 3">
    <name type="scientific">Arthrospiribacter ruber</name>
    <dbReference type="NCBI Taxonomy" id="2487934"/>
    <lineage>
        <taxon>Bacteria</taxon>
        <taxon>Pseudomonadati</taxon>
        <taxon>Bacteroidota</taxon>
        <taxon>Cytophagia</taxon>
        <taxon>Cytophagales</taxon>
        <taxon>Cyclobacteriaceae</taxon>
        <taxon>Arthrospiribacter</taxon>
    </lineage>
</organism>
<dbReference type="InterPro" id="IPR046863">
    <property type="entry name" value="MbnP-like_dom"/>
</dbReference>
<reference evidence="2 3" key="1">
    <citation type="journal article" date="2020" name="Syst. Appl. Microbiol.">
        <title>Arthrospiribacter ruber gen. nov., sp. nov., a novel bacterium isolated from Arthrospira cultures.</title>
        <authorList>
            <person name="Waleron M."/>
            <person name="Misztak A."/>
            <person name="Waleron M.M."/>
            <person name="Furmaniak M."/>
            <person name="Mrozik A."/>
            <person name="Waleron K."/>
        </authorList>
    </citation>
    <scope>NUCLEOTIDE SEQUENCE [LARGE SCALE GENOMIC DNA]</scope>
    <source>
        <strain evidence="2 3">DPMB0001</strain>
    </source>
</reference>
<comment type="caution">
    <text evidence="2">The sequence shown here is derived from an EMBL/GenBank/DDBJ whole genome shotgun (WGS) entry which is preliminary data.</text>
</comment>
<dbReference type="EMBL" id="RPHB01000002">
    <property type="protein sequence ID" value="MBW3466831.1"/>
    <property type="molecule type" value="Genomic_DNA"/>
</dbReference>
<keyword evidence="3" id="KW-1185">Reference proteome</keyword>
<feature type="domain" description="Copper-binding protein MbnP-like" evidence="1">
    <location>
        <begin position="24"/>
        <end position="248"/>
    </location>
</feature>
<evidence type="ECO:0000313" key="3">
    <source>
        <dbReference type="Proteomes" id="UP000727490"/>
    </source>
</evidence>
<name>A0A951IW71_9BACT</name>
<dbReference type="Proteomes" id="UP000727490">
    <property type="component" value="Unassembled WGS sequence"/>
</dbReference>
<protein>
    <recommendedName>
        <fullName evidence="1">Copper-binding protein MbnP-like domain-containing protein</fullName>
    </recommendedName>
</protein>
<dbReference type="AlphaFoldDB" id="A0A951IW71"/>